<evidence type="ECO:0000256" key="5">
    <source>
        <dbReference type="RuleBase" id="RU004203"/>
    </source>
</evidence>
<dbReference type="Gene3D" id="3.60.20.10">
    <property type="entry name" value="Glutamine Phosphoribosylpyrophosphate, subunit 1, domain 1"/>
    <property type="match status" value="1"/>
</dbReference>
<keyword evidence="7" id="KW-1185">Reference proteome</keyword>
<dbReference type="CDD" id="cd03759">
    <property type="entry name" value="proteasome_beta_type_3"/>
    <property type="match status" value="1"/>
</dbReference>
<dbReference type="InterPro" id="IPR023333">
    <property type="entry name" value="Proteasome_suB-type"/>
</dbReference>
<comment type="subcellular location">
    <subcellularLocation>
        <location evidence="5">Cytoplasm</location>
    </subcellularLocation>
    <subcellularLocation>
        <location evidence="5">Nucleus</location>
    </subcellularLocation>
</comment>
<evidence type="ECO:0000256" key="2">
    <source>
        <dbReference type="ARBA" id="ARBA00022942"/>
    </source>
</evidence>
<dbReference type="PANTHER" id="PTHR32194">
    <property type="entry name" value="METALLOPROTEASE TLDD"/>
    <property type="match status" value="1"/>
</dbReference>
<evidence type="ECO:0000256" key="1">
    <source>
        <dbReference type="ARBA" id="ARBA00022490"/>
    </source>
</evidence>
<dbReference type="PROSITE" id="PS00854">
    <property type="entry name" value="PROTEASOME_BETA_1"/>
    <property type="match status" value="1"/>
</dbReference>
<dbReference type="InterPro" id="IPR029055">
    <property type="entry name" value="Ntn_hydrolases_N"/>
</dbReference>
<dbReference type="EMBL" id="KZ110597">
    <property type="protein sequence ID" value="OSX62083.1"/>
    <property type="molecule type" value="Genomic_DNA"/>
</dbReference>
<dbReference type="GO" id="GO:0005737">
    <property type="term" value="C:cytoplasm"/>
    <property type="evidence" value="ECO:0007669"/>
    <property type="project" value="UniProtKB-SubCell"/>
</dbReference>
<reference evidence="6 7" key="1">
    <citation type="submission" date="2017-04" db="EMBL/GenBank/DDBJ databases">
        <title>Genome Sequence of the Model Brown-Rot Fungus Postia placenta SB12.</title>
        <authorList>
            <consortium name="DOE Joint Genome Institute"/>
            <person name="Gaskell J."/>
            <person name="Kersten P."/>
            <person name="Larrondo L.F."/>
            <person name="Canessa P."/>
            <person name="Martinez D."/>
            <person name="Hibbett D."/>
            <person name="Schmoll M."/>
            <person name="Kubicek C.P."/>
            <person name="Martinez A.T."/>
            <person name="Yadav J."/>
            <person name="Master E."/>
            <person name="Magnuson J.K."/>
            <person name="James T."/>
            <person name="Yaver D."/>
            <person name="Berka R."/>
            <person name="Labutti K."/>
            <person name="Lipzen A."/>
            <person name="Aerts A."/>
            <person name="Barry K."/>
            <person name="Henrissat B."/>
            <person name="Blanchette R."/>
            <person name="Grigoriev I."/>
            <person name="Cullen D."/>
        </authorList>
    </citation>
    <scope>NUCLEOTIDE SEQUENCE [LARGE SCALE GENOMIC DNA]</scope>
    <source>
        <strain evidence="6 7">MAD-698-R-SB12</strain>
    </source>
</reference>
<dbReference type="AlphaFoldDB" id="A0A1X6N0W4"/>
<dbReference type="PROSITE" id="PS51476">
    <property type="entry name" value="PROTEASOME_BETA_2"/>
    <property type="match status" value="1"/>
</dbReference>
<sequence length="208" mass="23083">MSIMEYNGGSVIAMVGKDCVAIASDLRLGNQALGIASDFEKIFPMTDRVYLGLPGLATDVTTLREQFRYRLNMYTIKEEREIEPETFAHLVSSTLYERRFGPYFIEPVMAGLQRLPNGGYKPFIAATDLIGCINFAKDFVVAGTASSKLFGVAEGLWEPDLEPEDLFETIAQTLLNAVDRDAYSGWGAVVHVITKDKAIKRVLKGRMD</sequence>
<dbReference type="OrthoDB" id="204949at2759"/>
<proteinExistence type="inferred from homology"/>
<dbReference type="RefSeq" id="XP_024338877.1">
    <property type="nucleotide sequence ID" value="XM_024488077.1"/>
</dbReference>
<dbReference type="GeneID" id="36333026"/>
<evidence type="ECO:0000256" key="4">
    <source>
        <dbReference type="ARBA" id="ARBA00026071"/>
    </source>
</evidence>
<dbReference type="GO" id="GO:0043161">
    <property type="term" value="P:proteasome-mediated ubiquitin-dependent protein catabolic process"/>
    <property type="evidence" value="ECO:0007669"/>
    <property type="project" value="InterPro"/>
</dbReference>
<dbReference type="Proteomes" id="UP000194127">
    <property type="component" value="Unassembled WGS sequence"/>
</dbReference>
<dbReference type="SUPFAM" id="SSF56235">
    <property type="entry name" value="N-terminal nucleophile aminohydrolases (Ntn hydrolases)"/>
    <property type="match status" value="1"/>
</dbReference>
<gene>
    <name evidence="6" type="ORF">POSPLADRAFT_1169850</name>
</gene>
<dbReference type="InterPro" id="IPR001353">
    <property type="entry name" value="Proteasome_sua/b"/>
</dbReference>
<dbReference type="GO" id="GO:0019774">
    <property type="term" value="C:proteasome core complex, beta-subunit complex"/>
    <property type="evidence" value="ECO:0007669"/>
    <property type="project" value="InterPro"/>
</dbReference>
<dbReference type="Pfam" id="PF00227">
    <property type="entry name" value="Proteasome"/>
    <property type="match status" value="1"/>
</dbReference>
<comment type="subunit">
    <text evidence="5">Component of the proteasome complex.</text>
</comment>
<dbReference type="InterPro" id="IPR033811">
    <property type="entry name" value="Proteasome_beta_3"/>
</dbReference>
<organism evidence="6 7">
    <name type="scientific">Postia placenta MAD-698-R-SB12</name>
    <dbReference type="NCBI Taxonomy" id="670580"/>
    <lineage>
        <taxon>Eukaryota</taxon>
        <taxon>Fungi</taxon>
        <taxon>Dikarya</taxon>
        <taxon>Basidiomycota</taxon>
        <taxon>Agaricomycotina</taxon>
        <taxon>Agaricomycetes</taxon>
        <taxon>Polyporales</taxon>
        <taxon>Adustoporiaceae</taxon>
        <taxon>Rhodonia</taxon>
    </lineage>
</organism>
<name>A0A1X6N0W4_9APHY</name>
<dbReference type="GO" id="GO:0005634">
    <property type="term" value="C:nucleus"/>
    <property type="evidence" value="ECO:0007669"/>
    <property type="project" value="UniProtKB-SubCell"/>
</dbReference>
<dbReference type="STRING" id="670580.A0A1X6N0W4"/>
<comment type="function">
    <text evidence="5">Component of the proteasome, a multicatalytic proteinase complex which is characterized by its ability to cleave peptides with Arg, Phe, Tyr, Leu, and Glu adjacent to the leaving group at neutral or slightly basic pH. The proteasome has an ATP-dependent proteolytic activity.</text>
</comment>
<evidence type="ECO:0000313" key="6">
    <source>
        <dbReference type="EMBL" id="OSX62083.1"/>
    </source>
</evidence>
<dbReference type="FunFam" id="3.60.20.10:FF:000003">
    <property type="entry name" value="Proteasome subunit beta type-3"/>
    <property type="match status" value="1"/>
</dbReference>
<evidence type="ECO:0000313" key="7">
    <source>
        <dbReference type="Proteomes" id="UP000194127"/>
    </source>
</evidence>
<keyword evidence="1 5" id="KW-0963">Cytoplasm</keyword>
<keyword evidence="2 5" id="KW-0647">Proteasome</keyword>
<keyword evidence="3 5" id="KW-0539">Nucleus</keyword>
<comment type="similarity">
    <text evidence="5">Belongs to the peptidase T1B family.</text>
</comment>
<evidence type="ECO:0000256" key="3">
    <source>
        <dbReference type="ARBA" id="ARBA00023242"/>
    </source>
</evidence>
<protein>
    <recommendedName>
        <fullName evidence="5">Proteasome subunit beta</fullName>
    </recommendedName>
</protein>
<accession>A0A1X6N0W4</accession>
<comment type="subunit">
    <text evidence="4">The 26S proteasome consists of a 20S proteasome core and two 19S regulatory subunits. The 20S proteasome core is composed of 28 subunits that are arranged in four stacked rings, resulting in a barrel-shaped structure. The two end rings are each formed by seven alpha subunits, and the two central rings are each formed by seven beta subunits. The catalytic chamber with the active sites is on the inside of the barrel.</text>
</comment>
<dbReference type="PANTHER" id="PTHR32194:SF10">
    <property type="entry name" value="PROTEASOME SUBUNIT BETA TYPE-3"/>
    <property type="match status" value="1"/>
</dbReference>
<dbReference type="InterPro" id="IPR016050">
    <property type="entry name" value="Proteasome_bsu_CS"/>
</dbReference>